<dbReference type="InterPro" id="IPR002130">
    <property type="entry name" value="Cyclophilin-type_PPIase_dom"/>
</dbReference>
<dbReference type="GO" id="GO:0003755">
    <property type="term" value="F:peptidyl-prolyl cis-trans isomerase activity"/>
    <property type="evidence" value="ECO:0007669"/>
    <property type="project" value="InterPro"/>
</dbReference>
<dbReference type="PROSITE" id="PS50072">
    <property type="entry name" value="CSA_PPIASE_2"/>
    <property type="match status" value="1"/>
</dbReference>
<dbReference type="SUPFAM" id="SSF50891">
    <property type="entry name" value="Cyclophilin-like"/>
    <property type="match status" value="1"/>
</dbReference>
<proteinExistence type="inferred from homology"/>
<dbReference type="InterPro" id="IPR029000">
    <property type="entry name" value="Cyclophilin-like_dom_sf"/>
</dbReference>
<dbReference type="Gene3D" id="2.40.100.10">
    <property type="entry name" value="Cyclophilin-like"/>
    <property type="match status" value="1"/>
</dbReference>
<reference evidence="3" key="1">
    <citation type="journal article" date="2023" name="Plant J.">
        <title>Genome sequences and population genomics provide insights into the demographic history, inbreeding, and mutation load of two 'living fossil' tree species of Dipteronia.</title>
        <authorList>
            <person name="Feng Y."/>
            <person name="Comes H.P."/>
            <person name="Chen J."/>
            <person name="Zhu S."/>
            <person name="Lu R."/>
            <person name="Zhang X."/>
            <person name="Li P."/>
            <person name="Qiu J."/>
            <person name="Olsen K.M."/>
            <person name="Qiu Y."/>
        </authorList>
    </citation>
    <scope>NUCLEOTIDE SEQUENCE</scope>
    <source>
        <strain evidence="3">KIB01</strain>
    </source>
</reference>
<protein>
    <recommendedName>
        <fullName evidence="2">PPIase cyclophilin-type domain-containing protein</fullName>
    </recommendedName>
</protein>
<dbReference type="GO" id="GO:0016018">
    <property type="term" value="F:cyclosporin A binding"/>
    <property type="evidence" value="ECO:0007669"/>
    <property type="project" value="TreeGrafter"/>
</dbReference>
<keyword evidence="4" id="KW-1185">Reference proteome</keyword>
<dbReference type="AlphaFoldDB" id="A0AAD9XTX1"/>
<sequence length="95" mass="10483">MWEEYSEYDPLSFLPDDDTLDYVSGKKVTSTVGKPLHYKGSTFHCVVPGYVVHGGDITHRNGTGGESIYGPNFVDDNFLKKHIDPGILSTTKTST</sequence>
<evidence type="ECO:0000313" key="4">
    <source>
        <dbReference type="Proteomes" id="UP001280121"/>
    </source>
</evidence>
<evidence type="ECO:0000256" key="1">
    <source>
        <dbReference type="ARBA" id="ARBA00007365"/>
    </source>
</evidence>
<comment type="caution">
    <text evidence="3">The sequence shown here is derived from an EMBL/GenBank/DDBJ whole genome shotgun (WGS) entry which is preliminary data.</text>
</comment>
<dbReference type="EMBL" id="JANJYI010000001">
    <property type="protein sequence ID" value="KAK2665731.1"/>
    <property type="molecule type" value="Genomic_DNA"/>
</dbReference>
<name>A0AAD9XTX1_9ROSI</name>
<comment type="similarity">
    <text evidence="1">Belongs to the cyclophilin-type PPIase family.</text>
</comment>
<dbReference type="GO" id="GO:0005737">
    <property type="term" value="C:cytoplasm"/>
    <property type="evidence" value="ECO:0007669"/>
    <property type="project" value="TreeGrafter"/>
</dbReference>
<evidence type="ECO:0000313" key="3">
    <source>
        <dbReference type="EMBL" id="KAK2665731.1"/>
    </source>
</evidence>
<dbReference type="PANTHER" id="PTHR11071">
    <property type="entry name" value="PEPTIDYL-PROLYL CIS-TRANS ISOMERASE"/>
    <property type="match status" value="1"/>
</dbReference>
<dbReference type="PANTHER" id="PTHR11071:SF561">
    <property type="entry name" value="PEPTIDYL-PROLYL CIS-TRANS ISOMERASE D-RELATED"/>
    <property type="match status" value="1"/>
</dbReference>
<dbReference type="GO" id="GO:0006457">
    <property type="term" value="P:protein folding"/>
    <property type="evidence" value="ECO:0007669"/>
    <property type="project" value="TreeGrafter"/>
</dbReference>
<dbReference type="Pfam" id="PF00160">
    <property type="entry name" value="Pro_isomerase"/>
    <property type="match status" value="1"/>
</dbReference>
<accession>A0AAD9XTX1</accession>
<evidence type="ECO:0000259" key="2">
    <source>
        <dbReference type="PROSITE" id="PS50072"/>
    </source>
</evidence>
<organism evidence="3 4">
    <name type="scientific">Dipteronia dyeriana</name>
    <dbReference type="NCBI Taxonomy" id="168575"/>
    <lineage>
        <taxon>Eukaryota</taxon>
        <taxon>Viridiplantae</taxon>
        <taxon>Streptophyta</taxon>
        <taxon>Embryophyta</taxon>
        <taxon>Tracheophyta</taxon>
        <taxon>Spermatophyta</taxon>
        <taxon>Magnoliopsida</taxon>
        <taxon>eudicotyledons</taxon>
        <taxon>Gunneridae</taxon>
        <taxon>Pentapetalae</taxon>
        <taxon>rosids</taxon>
        <taxon>malvids</taxon>
        <taxon>Sapindales</taxon>
        <taxon>Sapindaceae</taxon>
        <taxon>Hippocastanoideae</taxon>
        <taxon>Acereae</taxon>
        <taxon>Dipteronia</taxon>
    </lineage>
</organism>
<dbReference type="Proteomes" id="UP001280121">
    <property type="component" value="Unassembled WGS sequence"/>
</dbReference>
<gene>
    <name evidence="3" type="ORF">Ddye_004305</name>
</gene>
<feature type="domain" description="PPIase cyclophilin-type" evidence="2">
    <location>
        <begin position="17"/>
        <end position="95"/>
    </location>
</feature>